<evidence type="ECO:0000313" key="3">
    <source>
        <dbReference type="Proteomes" id="UP000619078"/>
    </source>
</evidence>
<keyword evidence="1" id="KW-0732">Signal</keyword>
<feature type="signal peptide" evidence="1">
    <location>
        <begin position="1"/>
        <end position="18"/>
    </location>
</feature>
<dbReference type="AlphaFoldDB" id="A0A926S2M3"/>
<organism evidence="2 3">
    <name type="scientific">Mucilaginibacter glaciei</name>
    <dbReference type="NCBI Taxonomy" id="2772109"/>
    <lineage>
        <taxon>Bacteria</taxon>
        <taxon>Pseudomonadati</taxon>
        <taxon>Bacteroidota</taxon>
        <taxon>Sphingobacteriia</taxon>
        <taxon>Sphingobacteriales</taxon>
        <taxon>Sphingobacteriaceae</taxon>
        <taxon>Mucilaginibacter</taxon>
    </lineage>
</organism>
<dbReference type="EMBL" id="JACWMX010000005">
    <property type="protein sequence ID" value="MBD1394298.1"/>
    <property type="molecule type" value="Genomic_DNA"/>
</dbReference>
<accession>A0A926S2M3</accession>
<protein>
    <submittedName>
        <fullName evidence="2">Uncharacterized protein</fullName>
    </submittedName>
</protein>
<dbReference type="PROSITE" id="PS51257">
    <property type="entry name" value="PROKAR_LIPOPROTEIN"/>
    <property type="match status" value="1"/>
</dbReference>
<name>A0A926S2M3_9SPHI</name>
<gene>
    <name evidence="2" type="ORF">IDJ76_14405</name>
</gene>
<dbReference type="Proteomes" id="UP000619078">
    <property type="component" value="Unassembled WGS sequence"/>
</dbReference>
<proteinExistence type="predicted"/>
<sequence>MKKIILTAFILISAFSFSGCKGKSDYKLRLYYITTNSKGMAILVNRASDLTAPSDTDAYKKASEIFDEHMALKGDDNHVLDHFELYNYKDERVIAKY</sequence>
<dbReference type="RefSeq" id="WP_191164034.1">
    <property type="nucleotide sequence ID" value="NZ_JACWMX010000005.1"/>
</dbReference>
<evidence type="ECO:0000313" key="2">
    <source>
        <dbReference type="EMBL" id="MBD1394298.1"/>
    </source>
</evidence>
<comment type="caution">
    <text evidence="2">The sequence shown here is derived from an EMBL/GenBank/DDBJ whole genome shotgun (WGS) entry which is preliminary data.</text>
</comment>
<feature type="chain" id="PRO_5036977664" evidence="1">
    <location>
        <begin position="19"/>
        <end position="97"/>
    </location>
</feature>
<keyword evidence="3" id="KW-1185">Reference proteome</keyword>
<evidence type="ECO:0000256" key="1">
    <source>
        <dbReference type="SAM" id="SignalP"/>
    </source>
</evidence>
<reference evidence="2" key="1">
    <citation type="submission" date="2020-09" db="EMBL/GenBank/DDBJ databases">
        <title>Novel species of Mucilaginibacter isolated from a glacier on the Tibetan Plateau.</title>
        <authorList>
            <person name="Liu Q."/>
            <person name="Xin Y.-H."/>
        </authorList>
    </citation>
    <scope>NUCLEOTIDE SEQUENCE</scope>
    <source>
        <strain evidence="2">ZB1P21</strain>
    </source>
</reference>